<dbReference type="KEGG" id="ahel:Q31a_24370"/>
<dbReference type="AlphaFoldDB" id="A0A518G6D3"/>
<protein>
    <submittedName>
        <fullName evidence="2">Ribonuclease Z</fullName>
    </submittedName>
</protein>
<reference evidence="2 3" key="1">
    <citation type="submission" date="2019-02" db="EMBL/GenBank/DDBJ databases">
        <title>Deep-cultivation of Planctomycetes and their phenomic and genomic characterization uncovers novel biology.</title>
        <authorList>
            <person name="Wiegand S."/>
            <person name="Jogler M."/>
            <person name="Boedeker C."/>
            <person name="Pinto D."/>
            <person name="Vollmers J."/>
            <person name="Rivas-Marin E."/>
            <person name="Kohn T."/>
            <person name="Peeters S.H."/>
            <person name="Heuer A."/>
            <person name="Rast P."/>
            <person name="Oberbeckmann S."/>
            <person name="Bunk B."/>
            <person name="Jeske O."/>
            <person name="Meyerdierks A."/>
            <person name="Storesund J.E."/>
            <person name="Kallscheuer N."/>
            <person name="Luecker S."/>
            <person name="Lage O.M."/>
            <person name="Pohl T."/>
            <person name="Merkel B.J."/>
            <person name="Hornburger P."/>
            <person name="Mueller R.-W."/>
            <person name="Bruemmer F."/>
            <person name="Labrenz M."/>
            <person name="Spormann A.M."/>
            <person name="Op den Camp H."/>
            <person name="Overmann J."/>
            <person name="Amann R."/>
            <person name="Jetten M.S.M."/>
            <person name="Mascher T."/>
            <person name="Medema M.H."/>
            <person name="Devos D.P."/>
            <person name="Kaster A.-K."/>
            <person name="Ovreas L."/>
            <person name="Rohde M."/>
            <person name="Galperin M.Y."/>
            <person name="Jogler C."/>
        </authorList>
    </citation>
    <scope>NUCLEOTIDE SEQUENCE [LARGE SCALE GENOMIC DNA]</scope>
    <source>
        <strain evidence="2 3">Q31a</strain>
    </source>
</reference>
<dbReference type="Proteomes" id="UP000318017">
    <property type="component" value="Chromosome"/>
</dbReference>
<sequence length="252" mass="28108">MHIHCLGTTGYHPSPSRHTACYYLPELSLVLDAGTAAFRLAQCLLSEPKESLDIILSHSHLDHIVGLTFLLDAQAVTSLKRIRVHGEAAKLEAVQKHLYAPALFPVPPDFEFLPFSSGTGQKQIGETKVHWFPLEHPGGALGYILEAKGKRIAYVTDTVSRLDAEYVGELDGCDLLLHECYFGDEHQELAVRTGHSWLSEVTKIVRRVRPRQTLLIHTNPLAEIVGSTLQLSREQREELHIAIPNDEQIVAF</sequence>
<dbReference type="SUPFAM" id="SSF56281">
    <property type="entry name" value="Metallo-hydrolase/oxidoreductase"/>
    <property type="match status" value="1"/>
</dbReference>
<dbReference type="EMBL" id="CP036298">
    <property type="protein sequence ID" value="QDV24124.1"/>
    <property type="molecule type" value="Genomic_DNA"/>
</dbReference>
<dbReference type="RefSeq" id="WP_145077565.1">
    <property type="nucleotide sequence ID" value="NZ_CP036298.1"/>
</dbReference>
<gene>
    <name evidence="2" type="ORF">Q31a_24370</name>
</gene>
<feature type="domain" description="Metallo-beta-lactamase" evidence="1">
    <location>
        <begin position="31"/>
        <end position="217"/>
    </location>
</feature>
<evidence type="ECO:0000259" key="1">
    <source>
        <dbReference type="Pfam" id="PF12706"/>
    </source>
</evidence>
<dbReference type="PANTHER" id="PTHR42663">
    <property type="entry name" value="HYDROLASE C777.06C-RELATED-RELATED"/>
    <property type="match status" value="1"/>
</dbReference>
<proteinExistence type="predicted"/>
<name>A0A518G6D3_9BACT</name>
<dbReference type="InterPro" id="IPR036866">
    <property type="entry name" value="RibonucZ/Hydroxyglut_hydro"/>
</dbReference>
<dbReference type="Gene3D" id="3.60.15.10">
    <property type="entry name" value="Ribonuclease Z/Hydroxyacylglutathione hydrolase-like"/>
    <property type="match status" value="1"/>
</dbReference>
<evidence type="ECO:0000313" key="3">
    <source>
        <dbReference type="Proteomes" id="UP000318017"/>
    </source>
</evidence>
<dbReference type="InterPro" id="IPR001279">
    <property type="entry name" value="Metallo-B-lactamas"/>
</dbReference>
<keyword evidence="3" id="KW-1185">Reference proteome</keyword>
<organism evidence="2 3">
    <name type="scientific">Aureliella helgolandensis</name>
    <dbReference type="NCBI Taxonomy" id="2527968"/>
    <lineage>
        <taxon>Bacteria</taxon>
        <taxon>Pseudomonadati</taxon>
        <taxon>Planctomycetota</taxon>
        <taxon>Planctomycetia</taxon>
        <taxon>Pirellulales</taxon>
        <taxon>Pirellulaceae</taxon>
        <taxon>Aureliella</taxon>
    </lineage>
</organism>
<dbReference type="PANTHER" id="PTHR42663:SF6">
    <property type="entry name" value="HYDROLASE C777.06C-RELATED"/>
    <property type="match status" value="1"/>
</dbReference>
<accession>A0A518G6D3</accession>
<evidence type="ECO:0000313" key="2">
    <source>
        <dbReference type="EMBL" id="QDV24124.1"/>
    </source>
</evidence>
<dbReference type="Pfam" id="PF12706">
    <property type="entry name" value="Lactamase_B_2"/>
    <property type="match status" value="1"/>
</dbReference>
<dbReference type="OrthoDB" id="9800940at2"/>